<evidence type="ECO:0008006" key="4">
    <source>
        <dbReference type="Google" id="ProtNLM"/>
    </source>
</evidence>
<name>A0ABU7JE30_9GAMM</name>
<keyword evidence="1" id="KW-0472">Membrane</keyword>
<sequence length="211" mass="23109">MFILSAFFHGNLVAAVISISTSHHEVYVGDTVEMSFMISGLDSNAGNSLSGFDVDIYFDSAVFGFVGVSFSDPGYGNQLDLPGEATAWDFESGYSVLSPGILDIYALSGNSASYLDHHQQSEFRFLSITFEAMMPAIDTVLELDIWDPDLLFINSWFGDLAVTMDVFSLQLSVLERTVTVAEPGTFSITATCLLLLLMLRTQSFKRYGGIQ</sequence>
<evidence type="ECO:0000313" key="2">
    <source>
        <dbReference type="EMBL" id="MEE2023959.1"/>
    </source>
</evidence>
<gene>
    <name evidence="2" type="ORF">QWF21_06840</name>
</gene>
<dbReference type="EMBL" id="JAUGZK010000004">
    <property type="protein sequence ID" value="MEE2023959.1"/>
    <property type="molecule type" value="Genomic_DNA"/>
</dbReference>
<reference evidence="2 3" key="1">
    <citation type="submission" date="2023-06" db="EMBL/GenBank/DDBJ databases">
        <title>Alkalimonas sp., MEB004 an alkaliphilic bacterium isolated from Lonar Lake, India.</title>
        <authorList>
            <person name="Joshi A."/>
            <person name="Thite S."/>
        </authorList>
    </citation>
    <scope>NUCLEOTIDE SEQUENCE [LARGE SCALE GENOMIC DNA]</scope>
    <source>
        <strain evidence="2 3">MEB004</strain>
    </source>
</reference>
<proteinExistence type="predicted"/>
<feature type="transmembrane region" description="Helical" evidence="1">
    <location>
        <begin position="180"/>
        <end position="199"/>
    </location>
</feature>
<keyword evidence="3" id="KW-1185">Reference proteome</keyword>
<dbReference type="InterPro" id="IPR008965">
    <property type="entry name" value="CBM2/CBM3_carb-bd_dom_sf"/>
</dbReference>
<keyword evidence="1" id="KW-0812">Transmembrane</keyword>
<evidence type="ECO:0000256" key="1">
    <source>
        <dbReference type="SAM" id="Phobius"/>
    </source>
</evidence>
<dbReference type="RefSeq" id="WP_330087301.1">
    <property type="nucleotide sequence ID" value="NZ_JAUGZK010000004.1"/>
</dbReference>
<dbReference type="Proteomes" id="UP001339167">
    <property type="component" value="Unassembled WGS sequence"/>
</dbReference>
<organism evidence="2 3">
    <name type="scientific">Alkalimonas mucilaginosa</name>
    <dbReference type="NCBI Taxonomy" id="3057676"/>
    <lineage>
        <taxon>Bacteria</taxon>
        <taxon>Pseudomonadati</taxon>
        <taxon>Pseudomonadota</taxon>
        <taxon>Gammaproteobacteria</taxon>
        <taxon>Alkalimonas</taxon>
    </lineage>
</organism>
<keyword evidence="1" id="KW-1133">Transmembrane helix</keyword>
<dbReference type="SUPFAM" id="SSF49384">
    <property type="entry name" value="Carbohydrate-binding domain"/>
    <property type="match status" value="1"/>
</dbReference>
<accession>A0ABU7JE30</accession>
<comment type="caution">
    <text evidence="2">The sequence shown here is derived from an EMBL/GenBank/DDBJ whole genome shotgun (WGS) entry which is preliminary data.</text>
</comment>
<evidence type="ECO:0000313" key="3">
    <source>
        <dbReference type="Proteomes" id="UP001339167"/>
    </source>
</evidence>
<protein>
    <recommendedName>
        <fullName evidence="4">PEP-CTERM protein-sorting domain-containing protein</fullName>
    </recommendedName>
</protein>
<dbReference type="Gene3D" id="2.60.40.680">
    <property type="match status" value="1"/>
</dbReference>